<dbReference type="Pfam" id="PF12833">
    <property type="entry name" value="HTH_18"/>
    <property type="match status" value="1"/>
</dbReference>
<dbReference type="InterPro" id="IPR053142">
    <property type="entry name" value="PchR_regulatory_protein"/>
</dbReference>
<evidence type="ECO:0000256" key="1">
    <source>
        <dbReference type="ARBA" id="ARBA00023015"/>
    </source>
</evidence>
<keyword evidence="2" id="KW-0804">Transcription</keyword>
<dbReference type="Proteomes" id="UP001248819">
    <property type="component" value="Unassembled WGS sequence"/>
</dbReference>
<name>A0ABU3CXF2_9FLAO</name>
<gene>
    <name evidence="4" type="ORF">RM529_12880</name>
</gene>
<keyword evidence="1" id="KW-0805">Transcription regulation</keyword>
<dbReference type="PANTHER" id="PTHR47893:SF1">
    <property type="entry name" value="REGULATORY PROTEIN PCHR"/>
    <property type="match status" value="1"/>
</dbReference>
<evidence type="ECO:0000256" key="2">
    <source>
        <dbReference type="ARBA" id="ARBA00023163"/>
    </source>
</evidence>
<feature type="domain" description="HTH araC/xylS-type" evidence="3">
    <location>
        <begin position="236"/>
        <end position="334"/>
    </location>
</feature>
<dbReference type="RefSeq" id="WP_311485188.1">
    <property type="nucleotide sequence ID" value="NZ_JAVRHP010000077.1"/>
</dbReference>
<keyword evidence="5" id="KW-1185">Reference proteome</keyword>
<evidence type="ECO:0000313" key="5">
    <source>
        <dbReference type="Proteomes" id="UP001248819"/>
    </source>
</evidence>
<protein>
    <submittedName>
        <fullName evidence="4">AraC family transcriptional regulator</fullName>
    </submittedName>
</protein>
<dbReference type="SUPFAM" id="SSF46689">
    <property type="entry name" value="Homeodomain-like"/>
    <property type="match status" value="2"/>
</dbReference>
<comment type="caution">
    <text evidence="4">The sequence shown here is derived from an EMBL/GenBank/DDBJ whole genome shotgun (WGS) entry which is preliminary data.</text>
</comment>
<dbReference type="PANTHER" id="PTHR47893">
    <property type="entry name" value="REGULATORY PROTEIN PCHR"/>
    <property type="match status" value="1"/>
</dbReference>
<dbReference type="InterPro" id="IPR009057">
    <property type="entry name" value="Homeodomain-like_sf"/>
</dbReference>
<accession>A0ABU3CXF2</accession>
<evidence type="ECO:0000313" key="4">
    <source>
        <dbReference type="EMBL" id="MDT0651047.1"/>
    </source>
</evidence>
<organism evidence="4 5">
    <name type="scientific">Autumnicola edwardsiae</name>
    <dbReference type="NCBI Taxonomy" id="3075594"/>
    <lineage>
        <taxon>Bacteria</taxon>
        <taxon>Pseudomonadati</taxon>
        <taxon>Bacteroidota</taxon>
        <taxon>Flavobacteriia</taxon>
        <taxon>Flavobacteriales</taxon>
        <taxon>Flavobacteriaceae</taxon>
        <taxon>Autumnicola</taxon>
    </lineage>
</organism>
<dbReference type="Gene3D" id="1.10.10.60">
    <property type="entry name" value="Homeodomain-like"/>
    <property type="match status" value="2"/>
</dbReference>
<dbReference type="PROSITE" id="PS01124">
    <property type="entry name" value="HTH_ARAC_FAMILY_2"/>
    <property type="match status" value="1"/>
</dbReference>
<dbReference type="InterPro" id="IPR018060">
    <property type="entry name" value="HTH_AraC"/>
</dbReference>
<proteinExistence type="predicted"/>
<reference evidence="4 5" key="1">
    <citation type="submission" date="2023-09" db="EMBL/GenBank/DDBJ databases">
        <authorList>
            <person name="Rey-Velasco X."/>
        </authorList>
    </citation>
    <scope>NUCLEOTIDE SEQUENCE [LARGE SCALE GENOMIC DNA]</scope>
    <source>
        <strain evidence="4 5">F297</strain>
    </source>
</reference>
<dbReference type="EMBL" id="JAVRHP010000077">
    <property type="protein sequence ID" value="MDT0651047.1"/>
    <property type="molecule type" value="Genomic_DNA"/>
</dbReference>
<evidence type="ECO:0000259" key="3">
    <source>
        <dbReference type="PROSITE" id="PS01124"/>
    </source>
</evidence>
<dbReference type="SMART" id="SM00342">
    <property type="entry name" value="HTH_ARAC"/>
    <property type="match status" value="1"/>
</dbReference>
<sequence>MGISVKALPVDDIIKDIARQWEVAVHDESGELTVELPEELGEGFIRGATFDTGLGVIEYDCEFLRDYEISFTINETHPLKFIFCSEGTAEHGFIEDDDVHTIKTYQNVIVSSSGMNGHRLKFKANTSVHVTSIEIIREIFSRRNNHHFNGLPPELKQLFEDSVAEKKFFYHGNYSIKSADIVEEINNKVVEGFLRSIYLEAKLFEMLTLQIQQYKDDNQEVDLPQILRRSDIEKVEKAARLISDNLSENYSVEHLAKEVGTNVNKLQAGFKHLYGLTVNKYVQQVKLDASKEMLGNSEHNISEIVNLIGLNNRSYFSKIFKEKYGVSPKYFLSSKKDNDQEDK</sequence>